<comment type="caution">
    <text evidence="1">The sequence shown here is derived from an EMBL/GenBank/DDBJ whole genome shotgun (WGS) entry which is preliminary data.</text>
</comment>
<dbReference type="EMBL" id="JASCZI010060481">
    <property type="protein sequence ID" value="MED6132613.1"/>
    <property type="molecule type" value="Genomic_DNA"/>
</dbReference>
<organism evidence="1 2">
    <name type="scientific">Stylosanthes scabra</name>
    <dbReference type="NCBI Taxonomy" id="79078"/>
    <lineage>
        <taxon>Eukaryota</taxon>
        <taxon>Viridiplantae</taxon>
        <taxon>Streptophyta</taxon>
        <taxon>Embryophyta</taxon>
        <taxon>Tracheophyta</taxon>
        <taxon>Spermatophyta</taxon>
        <taxon>Magnoliopsida</taxon>
        <taxon>eudicotyledons</taxon>
        <taxon>Gunneridae</taxon>
        <taxon>Pentapetalae</taxon>
        <taxon>rosids</taxon>
        <taxon>fabids</taxon>
        <taxon>Fabales</taxon>
        <taxon>Fabaceae</taxon>
        <taxon>Papilionoideae</taxon>
        <taxon>50 kb inversion clade</taxon>
        <taxon>dalbergioids sensu lato</taxon>
        <taxon>Dalbergieae</taxon>
        <taxon>Pterocarpus clade</taxon>
        <taxon>Stylosanthes</taxon>
    </lineage>
</organism>
<keyword evidence="2" id="KW-1185">Reference proteome</keyword>
<dbReference type="Proteomes" id="UP001341840">
    <property type="component" value="Unassembled WGS sequence"/>
</dbReference>
<accession>A0ABU6S8W3</accession>
<dbReference type="Gene3D" id="2.40.50.140">
    <property type="entry name" value="Nucleic acid-binding proteins"/>
    <property type="match status" value="1"/>
</dbReference>
<proteinExistence type="predicted"/>
<evidence type="ECO:0000313" key="1">
    <source>
        <dbReference type="EMBL" id="MED6132613.1"/>
    </source>
</evidence>
<dbReference type="InterPro" id="IPR012340">
    <property type="entry name" value="NA-bd_OB-fold"/>
</dbReference>
<protein>
    <submittedName>
        <fullName evidence="1">Uncharacterized protein</fullName>
    </submittedName>
</protein>
<sequence length="124" mass="13942">MAKKAATSGVNVLVDRVVDVHAKNLGWNLVVGVVRLYDFPNPWGGPKSYSMDMILEDQYLSSTTLKLNKFHFFPYSEVEVLATDRENHLVDCIGHVVGKEDPKELVTKTGEKTTLMALYIEDLE</sequence>
<gene>
    <name evidence="1" type="ORF">PIB30_020623</name>
</gene>
<reference evidence="1 2" key="1">
    <citation type="journal article" date="2023" name="Plants (Basel)">
        <title>Bridging the Gap: Combining Genomics and Transcriptomics Approaches to Understand Stylosanthes scabra, an Orphan Legume from the Brazilian Caatinga.</title>
        <authorList>
            <person name="Ferreira-Neto J.R.C."/>
            <person name="da Silva M.D."/>
            <person name="Binneck E."/>
            <person name="de Melo N.F."/>
            <person name="da Silva R.H."/>
            <person name="de Melo A.L.T.M."/>
            <person name="Pandolfi V."/>
            <person name="Bustamante F.O."/>
            <person name="Brasileiro-Vidal A.C."/>
            <person name="Benko-Iseppon A.M."/>
        </authorList>
    </citation>
    <scope>NUCLEOTIDE SEQUENCE [LARGE SCALE GENOMIC DNA]</scope>
    <source>
        <tissue evidence="1">Leaves</tissue>
    </source>
</reference>
<name>A0ABU6S8W3_9FABA</name>
<evidence type="ECO:0000313" key="2">
    <source>
        <dbReference type="Proteomes" id="UP001341840"/>
    </source>
</evidence>